<feature type="chain" id="PRO_5047483509" description="Secreted protein" evidence="1">
    <location>
        <begin position="17"/>
        <end position="92"/>
    </location>
</feature>
<feature type="signal peptide" evidence="1">
    <location>
        <begin position="1"/>
        <end position="16"/>
    </location>
</feature>
<evidence type="ECO:0000313" key="3">
    <source>
        <dbReference type="Proteomes" id="UP001595075"/>
    </source>
</evidence>
<keyword evidence="3" id="KW-1185">Reference proteome</keyword>
<evidence type="ECO:0000313" key="2">
    <source>
        <dbReference type="EMBL" id="KAL2060683.1"/>
    </source>
</evidence>
<reference evidence="2 3" key="1">
    <citation type="journal article" date="2024" name="Commun. Biol.">
        <title>Comparative genomic analysis of thermophilic fungi reveals convergent evolutionary adaptations and gene losses.</title>
        <authorList>
            <person name="Steindorff A.S."/>
            <person name="Aguilar-Pontes M.V."/>
            <person name="Robinson A.J."/>
            <person name="Andreopoulos B."/>
            <person name="LaButti K."/>
            <person name="Kuo A."/>
            <person name="Mondo S."/>
            <person name="Riley R."/>
            <person name="Otillar R."/>
            <person name="Haridas S."/>
            <person name="Lipzen A."/>
            <person name="Grimwood J."/>
            <person name="Schmutz J."/>
            <person name="Clum A."/>
            <person name="Reid I.D."/>
            <person name="Moisan M.C."/>
            <person name="Butler G."/>
            <person name="Nguyen T.T.M."/>
            <person name="Dewar K."/>
            <person name="Conant G."/>
            <person name="Drula E."/>
            <person name="Henrissat B."/>
            <person name="Hansel C."/>
            <person name="Singer S."/>
            <person name="Hutchinson M.I."/>
            <person name="de Vries R.P."/>
            <person name="Natvig D.O."/>
            <person name="Powell A.J."/>
            <person name="Tsang A."/>
            <person name="Grigoriev I.V."/>
        </authorList>
    </citation>
    <scope>NUCLEOTIDE SEQUENCE [LARGE SCALE GENOMIC DNA]</scope>
    <source>
        <strain evidence="2 3">CBS 494.80</strain>
    </source>
</reference>
<evidence type="ECO:0008006" key="4">
    <source>
        <dbReference type="Google" id="ProtNLM"/>
    </source>
</evidence>
<keyword evidence="1" id="KW-0732">Signal</keyword>
<sequence>MSIVVADAVAVAVVVAVGDYGASAPEKGIVDGKLFMLFTRRRESNDCGGGGGGAWSWTWSWYWWWCWCLGLGTWAPRAPPRYSRKYNSLIRP</sequence>
<dbReference type="Proteomes" id="UP001595075">
    <property type="component" value="Unassembled WGS sequence"/>
</dbReference>
<proteinExistence type="predicted"/>
<organism evidence="2 3">
    <name type="scientific">Oculimacula yallundae</name>
    <dbReference type="NCBI Taxonomy" id="86028"/>
    <lineage>
        <taxon>Eukaryota</taxon>
        <taxon>Fungi</taxon>
        <taxon>Dikarya</taxon>
        <taxon>Ascomycota</taxon>
        <taxon>Pezizomycotina</taxon>
        <taxon>Leotiomycetes</taxon>
        <taxon>Helotiales</taxon>
        <taxon>Ploettnerulaceae</taxon>
        <taxon>Oculimacula</taxon>
    </lineage>
</organism>
<evidence type="ECO:0000256" key="1">
    <source>
        <dbReference type="SAM" id="SignalP"/>
    </source>
</evidence>
<protein>
    <recommendedName>
        <fullName evidence="4">Secreted protein</fullName>
    </recommendedName>
</protein>
<comment type="caution">
    <text evidence="2">The sequence shown here is derived from an EMBL/GenBank/DDBJ whole genome shotgun (WGS) entry which is preliminary data.</text>
</comment>
<gene>
    <name evidence="2" type="ORF">VTL71DRAFT_9324</name>
</gene>
<name>A0ABR4BVF1_9HELO</name>
<accession>A0ABR4BVF1</accession>
<dbReference type="EMBL" id="JAZHXI010000021">
    <property type="protein sequence ID" value="KAL2060683.1"/>
    <property type="molecule type" value="Genomic_DNA"/>
</dbReference>